<dbReference type="PANTHER" id="PTHR15002">
    <property type="entry name" value="RIBOSOMAL BIOGENESIS PROTEIN LAS1L"/>
    <property type="match status" value="1"/>
</dbReference>
<dbReference type="GO" id="GO:0090730">
    <property type="term" value="C:Las1 complex"/>
    <property type="evidence" value="ECO:0007669"/>
    <property type="project" value="InterPro"/>
</dbReference>
<protein>
    <submittedName>
        <fullName evidence="1">rRNA-processing protein</fullName>
    </submittedName>
</protein>
<sequence length="437" mass="51359">MNIQNYQLTPYKFPSELESLYKWLFLSNDISLKRLAINKIRYYLTKSSLPHSLEISALLIESKLNDNNSSSSDLSTRLQYSMCIIKFVNGLLDPYQQSMFNISLHKLAIELNLPDYFVESRHISTHEKLPSLEMLRIIIDKALNWLKVNYWEIALNEYKSLNLLNINTNDWINAIEKSNNYYQQKQQKLYLSNNPHLLSDDDIKQLHETLKNIKKYRKLQINGTNNNTSQLSNQINTFKSIINKKSHDSIINILISNNYLILNGEKSYNLNIKQINGIRMIWSNLLEKLPLPFIEKLWIKLFKLSTIETNSSQLLQLNEWIVWILTNISFINHSNINQIIDLLLIKSQISVKCLPIIKEKYSTLLSTQLDKKLSNIQLMMDKFWVFEETINDKKHKIEGDLVEESMKKPNQLKPFLFTKAVDDKDWRPIPFGCPIPY</sequence>
<organism evidence="1 2">
    <name type="scientific">Pichia kluyveri</name>
    <name type="common">Yeast</name>
    <dbReference type="NCBI Taxonomy" id="36015"/>
    <lineage>
        <taxon>Eukaryota</taxon>
        <taxon>Fungi</taxon>
        <taxon>Dikarya</taxon>
        <taxon>Ascomycota</taxon>
        <taxon>Saccharomycotina</taxon>
        <taxon>Pichiomycetes</taxon>
        <taxon>Pichiales</taxon>
        <taxon>Pichiaceae</taxon>
        <taxon>Pichia</taxon>
    </lineage>
</organism>
<dbReference type="GO" id="GO:0000460">
    <property type="term" value="P:maturation of 5.8S rRNA"/>
    <property type="evidence" value="ECO:0007669"/>
    <property type="project" value="TreeGrafter"/>
</dbReference>
<comment type="caution">
    <text evidence="1">The sequence shown here is derived from an EMBL/GenBank/DDBJ whole genome shotgun (WGS) entry which is preliminary data.</text>
</comment>
<dbReference type="GO" id="GO:0030687">
    <property type="term" value="C:preribosome, large subunit precursor"/>
    <property type="evidence" value="ECO:0007669"/>
    <property type="project" value="TreeGrafter"/>
</dbReference>
<dbReference type="GO" id="GO:0000470">
    <property type="term" value="P:maturation of LSU-rRNA"/>
    <property type="evidence" value="ECO:0007669"/>
    <property type="project" value="TreeGrafter"/>
</dbReference>
<keyword evidence="2" id="KW-1185">Reference proteome</keyword>
<gene>
    <name evidence="1" type="ORF">DAPK24_034730</name>
</gene>
<proteinExistence type="predicted"/>
<dbReference type="EMBL" id="BTGB01000005">
    <property type="protein sequence ID" value="GMM46898.1"/>
    <property type="molecule type" value="Genomic_DNA"/>
</dbReference>
<reference evidence="1 2" key="1">
    <citation type="journal article" date="2023" name="Elife">
        <title>Identification of key yeast species and microbe-microbe interactions impacting larval growth of Drosophila in the wild.</title>
        <authorList>
            <person name="Mure A."/>
            <person name="Sugiura Y."/>
            <person name="Maeda R."/>
            <person name="Honda K."/>
            <person name="Sakurai N."/>
            <person name="Takahashi Y."/>
            <person name="Watada M."/>
            <person name="Katoh T."/>
            <person name="Gotoh A."/>
            <person name="Gotoh Y."/>
            <person name="Taniguchi I."/>
            <person name="Nakamura K."/>
            <person name="Hayashi T."/>
            <person name="Katayama T."/>
            <person name="Uemura T."/>
            <person name="Hattori Y."/>
        </authorList>
    </citation>
    <scope>NUCLEOTIDE SEQUENCE [LARGE SCALE GENOMIC DNA]</scope>
    <source>
        <strain evidence="1 2">PK-24</strain>
    </source>
</reference>
<dbReference type="Pfam" id="PF04031">
    <property type="entry name" value="Las1"/>
    <property type="match status" value="1"/>
</dbReference>
<accession>A0AAV5R6R7</accession>
<evidence type="ECO:0000313" key="1">
    <source>
        <dbReference type="EMBL" id="GMM46898.1"/>
    </source>
</evidence>
<dbReference type="PANTHER" id="PTHR15002:SF0">
    <property type="entry name" value="RIBOSOMAL BIOGENESIS PROTEIN LAS1L"/>
    <property type="match status" value="1"/>
</dbReference>
<dbReference type="GO" id="GO:0004519">
    <property type="term" value="F:endonuclease activity"/>
    <property type="evidence" value="ECO:0007669"/>
    <property type="project" value="InterPro"/>
</dbReference>
<dbReference type="Proteomes" id="UP001378960">
    <property type="component" value="Unassembled WGS sequence"/>
</dbReference>
<dbReference type="AlphaFoldDB" id="A0AAV5R6R7"/>
<name>A0AAV5R6R7_PICKL</name>
<dbReference type="InterPro" id="IPR007174">
    <property type="entry name" value="Las1"/>
</dbReference>
<evidence type="ECO:0000313" key="2">
    <source>
        <dbReference type="Proteomes" id="UP001378960"/>
    </source>
</evidence>